<dbReference type="InterPro" id="IPR010982">
    <property type="entry name" value="Lambda_DNA-bd_dom_sf"/>
</dbReference>
<sequence length="135" mass="15206">MDRSERESRSAWEDGKLIPDRITTYLDMAGLDGPGVDEACGVKEPAVDLWEAGELYPTWEQLLALANICSIGVKAFFWDDAPHEIPGYWRQHFNIKSDADWEAFNQPAIMRFTPAALADHRSRVESTPATPEETP</sequence>
<keyword evidence="2" id="KW-1185">Reference proteome</keyword>
<protein>
    <submittedName>
        <fullName evidence="1">Uncharacterized protein</fullName>
    </submittedName>
</protein>
<comment type="caution">
    <text evidence="1">The sequence shown here is derived from an EMBL/GenBank/DDBJ whole genome shotgun (WGS) entry which is preliminary data.</text>
</comment>
<evidence type="ECO:0000313" key="1">
    <source>
        <dbReference type="EMBL" id="TIH34948.1"/>
    </source>
</evidence>
<gene>
    <name evidence="1" type="ORF">D4765_11675</name>
</gene>
<proteinExistence type="predicted"/>
<dbReference type="Proteomes" id="UP000306192">
    <property type="component" value="Unassembled WGS sequence"/>
</dbReference>
<dbReference type="EMBL" id="QYRT01000022">
    <property type="protein sequence ID" value="TIH34948.1"/>
    <property type="molecule type" value="Genomic_DNA"/>
</dbReference>
<organism evidence="1 2">
    <name type="scientific">Subtercola vilae</name>
    <dbReference type="NCBI Taxonomy" id="2056433"/>
    <lineage>
        <taxon>Bacteria</taxon>
        <taxon>Bacillati</taxon>
        <taxon>Actinomycetota</taxon>
        <taxon>Actinomycetes</taxon>
        <taxon>Micrococcales</taxon>
        <taxon>Microbacteriaceae</taxon>
        <taxon>Subtercola</taxon>
    </lineage>
</organism>
<name>A0A4T2BZ77_9MICO</name>
<reference evidence="1 2" key="1">
    <citation type="journal article" date="2019" name="Microorganisms">
        <title>Systematic Affiliation and Genome Analysis of Subtercola vilae DB165(T) with Particular Emphasis on Cold Adaptation of an Isolate from a High-Altitude Cold Volcano Lake.</title>
        <authorList>
            <person name="Villalobos A.S."/>
            <person name="Wiese J."/>
            <person name="Imhoff J.F."/>
            <person name="Dorador C."/>
            <person name="Keller A."/>
            <person name="Hentschel U."/>
        </authorList>
    </citation>
    <scope>NUCLEOTIDE SEQUENCE [LARGE SCALE GENOMIC DNA]</scope>
    <source>
        <strain evidence="1 2">DB165</strain>
    </source>
</reference>
<evidence type="ECO:0000313" key="2">
    <source>
        <dbReference type="Proteomes" id="UP000306192"/>
    </source>
</evidence>
<dbReference type="GO" id="GO:0003677">
    <property type="term" value="F:DNA binding"/>
    <property type="evidence" value="ECO:0007669"/>
    <property type="project" value="InterPro"/>
</dbReference>
<dbReference type="SUPFAM" id="SSF47413">
    <property type="entry name" value="lambda repressor-like DNA-binding domains"/>
    <property type="match status" value="1"/>
</dbReference>
<dbReference type="AlphaFoldDB" id="A0A4T2BZ77"/>
<accession>A0A4T2BZ77</accession>